<dbReference type="EMBL" id="MCGT01000011">
    <property type="protein sequence ID" value="ORX55595.1"/>
    <property type="molecule type" value="Genomic_DNA"/>
</dbReference>
<reference evidence="1 2" key="1">
    <citation type="submission" date="2016-07" db="EMBL/GenBank/DDBJ databases">
        <title>Pervasive Adenine N6-methylation of Active Genes in Fungi.</title>
        <authorList>
            <consortium name="DOE Joint Genome Institute"/>
            <person name="Mondo S.J."/>
            <person name="Dannebaum R.O."/>
            <person name="Kuo R.C."/>
            <person name="Labutti K."/>
            <person name="Haridas S."/>
            <person name="Kuo A."/>
            <person name="Salamov A."/>
            <person name="Ahrendt S.R."/>
            <person name="Lipzen A."/>
            <person name="Sullivan W."/>
            <person name="Andreopoulos W.B."/>
            <person name="Clum A."/>
            <person name="Lindquist E."/>
            <person name="Daum C."/>
            <person name="Ramamoorthy G.K."/>
            <person name="Gryganskyi A."/>
            <person name="Culley D."/>
            <person name="Magnuson J.K."/>
            <person name="James T.Y."/>
            <person name="O'Malley M.A."/>
            <person name="Stajich J.E."/>
            <person name="Spatafora J.W."/>
            <person name="Visel A."/>
            <person name="Grigoriev I.V."/>
        </authorList>
    </citation>
    <scope>NUCLEOTIDE SEQUENCE [LARGE SCALE GENOMIC DNA]</scope>
    <source>
        <strain evidence="1 2">NRRL 3301</strain>
    </source>
</reference>
<accession>A0A1X2GJT1</accession>
<organism evidence="1 2">
    <name type="scientific">Hesseltinella vesiculosa</name>
    <dbReference type="NCBI Taxonomy" id="101127"/>
    <lineage>
        <taxon>Eukaryota</taxon>
        <taxon>Fungi</taxon>
        <taxon>Fungi incertae sedis</taxon>
        <taxon>Mucoromycota</taxon>
        <taxon>Mucoromycotina</taxon>
        <taxon>Mucoromycetes</taxon>
        <taxon>Mucorales</taxon>
        <taxon>Cunninghamellaceae</taxon>
        <taxon>Hesseltinella</taxon>
    </lineage>
</organism>
<proteinExistence type="predicted"/>
<feature type="non-terminal residue" evidence="1">
    <location>
        <position position="73"/>
    </location>
</feature>
<feature type="non-terminal residue" evidence="1">
    <location>
        <position position="1"/>
    </location>
</feature>
<dbReference type="Proteomes" id="UP000242146">
    <property type="component" value="Unassembled WGS sequence"/>
</dbReference>
<evidence type="ECO:0000313" key="2">
    <source>
        <dbReference type="Proteomes" id="UP000242146"/>
    </source>
</evidence>
<evidence type="ECO:0000313" key="1">
    <source>
        <dbReference type="EMBL" id="ORX55595.1"/>
    </source>
</evidence>
<keyword evidence="2" id="KW-1185">Reference proteome</keyword>
<dbReference type="AlphaFoldDB" id="A0A1X2GJT1"/>
<sequence length="73" mass="8161">IGYARKSPSGETAVTRARLLTDMAYNLWPHCLCTKVFVSPRCTSSSKLIARDKTRNPSLLRSIRYDAGDMQGK</sequence>
<name>A0A1X2GJT1_9FUNG</name>
<gene>
    <name evidence="1" type="ORF">DM01DRAFT_240916</name>
</gene>
<protein>
    <submittedName>
        <fullName evidence="1">Uncharacterized protein</fullName>
    </submittedName>
</protein>
<comment type="caution">
    <text evidence="1">The sequence shown here is derived from an EMBL/GenBank/DDBJ whole genome shotgun (WGS) entry which is preliminary data.</text>
</comment>